<reference evidence="2" key="1">
    <citation type="journal article" date="2011" name="Genome Biol.">
        <title>The draft genome of the carcinogenic human liver fluke Clonorchis sinensis.</title>
        <authorList>
            <person name="Wang X."/>
            <person name="Chen W."/>
            <person name="Huang Y."/>
            <person name="Sun J."/>
            <person name="Men J."/>
            <person name="Liu H."/>
            <person name="Luo F."/>
            <person name="Guo L."/>
            <person name="Lv X."/>
            <person name="Deng C."/>
            <person name="Zhou C."/>
            <person name="Fan Y."/>
            <person name="Li X."/>
            <person name="Huang L."/>
            <person name="Hu Y."/>
            <person name="Liang C."/>
            <person name="Hu X."/>
            <person name="Xu J."/>
            <person name="Yu X."/>
        </authorList>
    </citation>
    <scope>NUCLEOTIDE SEQUENCE [LARGE SCALE GENOMIC DNA]</scope>
    <source>
        <strain evidence="2">Henan</strain>
    </source>
</reference>
<keyword evidence="3" id="KW-1185">Reference proteome</keyword>
<protein>
    <submittedName>
        <fullName evidence="2">Uncharacterized protein</fullName>
    </submittedName>
</protein>
<dbReference type="EMBL" id="DF143946">
    <property type="protein sequence ID" value="GAA54968.1"/>
    <property type="molecule type" value="Genomic_DNA"/>
</dbReference>
<gene>
    <name evidence="2" type="ORF">CLF_106270</name>
</gene>
<reference key="2">
    <citation type="submission" date="2011-10" db="EMBL/GenBank/DDBJ databases">
        <title>The genome and transcriptome sequence of Clonorchis sinensis provide insights into the carcinogenic liver fluke.</title>
        <authorList>
            <person name="Wang X."/>
            <person name="Huang Y."/>
            <person name="Chen W."/>
            <person name="Liu H."/>
            <person name="Guo L."/>
            <person name="Chen Y."/>
            <person name="Luo F."/>
            <person name="Zhou W."/>
            <person name="Sun J."/>
            <person name="Mao Q."/>
            <person name="Liang P."/>
            <person name="Zhou C."/>
            <person name="Tian Y."/>
            <person name="Men J."/>
            <person name="Lv X."/>
            <person name="Huang L."/>
            <person name="Zhou J."/>
            <person name="Hu Y."/>
            <person name="Li R."/>
            <person name="Zhang F."/>
            <person name="Lei H."/>
            <person name="Li X."/>
            <person name="Hu X."/>
            <person name="Liang C."/>
            <person name="Xu J."/>
            <person name="Wu Z."/>
            <person name="Yu X."/>
        </authorList>
    </citation>
    <scope>NUCLEOTIDE SEQUENCE</scope>
    <source>
        <strain>Henan</strain>
    </source>
</reference>
<name>G7YPT7_CLOSI</name>
<sequence>MQRTVFSEKNSGNCRSHQLLVSRAYTKAGTRNGQGQRSLQLRSEYEGSGCQAQRSPTNRDRITQQPIEPPYRTTNRDRKSAPASSTYINTNATLLNAQPPVRCYAPLRTLTTH</sequence>
<accession>G7YPT7</accession>
<feature type="compositionally biased region" description="Polar residues" evidence="1">
    <location>
        <begin position="29"/>
        <end position="41"/>
    </location>
</feature>
<dbReference type="Proteomes" id="UP000008909">
    <property type="component" value="Unassembled WGS sequence"/>
</dbReference>
<evidence type="ECO:0000256" key="1">
    <source>
        <dbReference type="SAM" id="MobiDB-lite"/>
    </source>
</evidence>
<feature type="region of interest" description="Disordered" evidence="1">
    <location>
        <begin position="25"/>
        <end position="85"/>
    </location>
</feature>
<organism evidence="2 3">
    <name type="scientific">Clonorchis sinensis</name>
    <name type="common">Chinese liver fluke</name>
    <dbReference type="NCBI Taxonomy" id="79923"/>
    <lineage>
        <taxon>Eukaryota</taxon>
        <taxon>Metazoa</taxon>
        <taxon>Spiralia</taxon>
        <taxon>Lophotrochozoa</taxon>
        <taxon>Platyhelminthes</taxon>
        <taxon>Trematoda</taxon>
        <taxon>Digenea</taxon>
        <taxon>Opisthorchiida</taxon>
        <taxon>Opisthorchiata</taxon>
        <taxon>Opisthorchiidae</taxon>
        <taxon>Clonorchis</taxon>
    </lineage>
</organism>
<evidence type="ECO:0000313" key="3">
    <source>
        <dbReference type="Proteomes" id="UP000008909"/>
    </source>
</evidence>
<proteinExistence type="predicted"/>
<evidence type="ECO:0000313" key="2">
    <source>
        <dbReference type="EMBL" id="GAA54968.1"/>
    </source>
</evidence>
<dbReference type="AlphaFoldDB" id="G7YPT7"/>